<gene>
    <name evidence="1" type="ORF">GQ43DRAFT_303029</name>
</gene>
<dbReference type="Gene3D" id="3.40.50.1110">
    <property type="entry name" value="SGNH hydrolase"/>
    <property type="match status" value="1"/>
</dbReference>
<comment type="caution">
    <text evidence="1">The sequence shown here is derived from an EMBL/GenBank/DDBJ whole genome shotgun (WGS) entry which is preliminary data.</text>
</comment>
<sequence>MAHTLQKIICSRFFSEWKGHPVPDLSTFQSRAVELRPNKPIVYLVGDSSLDNKAWVTSSPPSGVNIPEIYVDLMDHPRPKPDVAFWLNHVLGDRATVVNAAVEASLLRERDEGLLEHDEFVRDNIRENDILIVSVGANDVALQPTKSTMLNMAQLAVLPRALIDSGYAPALRHFKHMFGDQTKKYVDRMISKHKPKAVIICMIYFPLEEGQSSWADASLKALGYDRWPGQLQAAIKQMYKQATQKIQISGTTVLPCALYEVLDGKNVRDYTSRVEPNTEGGRKMAIKFEELTKPFLSTQEADSTKQEL</sequence>
<dbReference type="SUPFAM" id="SSF52266">
    <property type="entry name" value="SGNH hydrolase"/>
    <property type="match status" value="1"/>
</dbReference>
<dbReference type="EMBL" id="ML993928">
    <property type="protein sequence ID" value="KAF2202663.1"/>
    <property type="molecule type" value="Genomic_DNA"/>
</dbReference>
<dbReference type="OrthoDB" id="2150942at2759"/>
<evidence type="ECO:0000313" key="1">
    <source>
        <dbReference type="EMBL" id="KAF2202663.1"/>
    </source>
</evidence>
<proteinExistence type="predicted"/>
<protein>
    <submittedName>
        <fullName evidence="1">Uncharacterized protein</fullName>
    </submittedName>
</protein>
<name>A0A9P4JU91_9PLEO</name>
<reference evidence="1" key="1">
    <citation type="journal article" date="2020" name="Stud. Mycol.">
        <title>101 Dothideomycetes genomes: a test case for predicting lifestyles and emergence of pathogens.</title>
        <authorList>
            <person name="Haridas S."/>
            <person name="Albert R."/>
            <person name="Binder M."/>
            <person name="Bloem J."/>
            <person name="Labutti K."/>
            <person name="Salamov A."/>
            <person name="Andreopoulos B."/>
            <person name="Baker S."/>
            <person name="Barry K."/>
            <person name="Bills G."/>
            <person name="Bluhm B."/>
            <person name="Cannon C."/>
            <person name="Castanera R."/>
            <person name="Culley D."/>
            <person name="Daum C."/>
            <person name="Ezra D."/>
            <person name="Gonzalez J."/>
            <person name="Henrissat B."/>
            <person name="Kuo A."/>
            <person name="Liang C."/>
            <person name="Lipzen A."/>
            <person name="Lutzoni F."/>
            <person name="Magnuson J."/>
            <person name="Mondo S."/>
            <person name="Nolan M."/>
            <person name="Ohm R."/>
            <person name="Pangilinan J."/>
            <person name="Park H.-J."/>
            <person name="Ramirez L."/>
            <person name="Alfaro M."/>
            <person name="Sun H."/>
            <person name="Tritt A."/>
            <person name="Yoshinaga Y."/>
            <person name="Zwiers L.-H."/>
            <person name="Turgeon B."/>
            <person name="Goodwin S."/>
            <person name="Spatafora J."/>
            <person name="Crous P."/>
            <person name="Grigoriev I."/>
        </authorList>
    </citation>
    <scope>NUCLEOTIDE SEQUENCE</scope>
    <source>
        <strain evidence="1">ATCC 74209</strain>
    </source>
</reference>
<dbReference type="InterPro" id="IPR036514">
    <property type="entry name" value="SGNH_hydro_sf"/>
</dbReference>
<dbReference type="AlphaFoldDB" id="A0A9P4JU91"/>
<keyword evidence="2" id="KW-1185">Reference proteome</keyword>
<evidence type="ECO:0000313" key="2">
    <source>
        <dbReference type="Proteomes" id="UP000799536"/>
    </source>
</evidence>
<organism evidence="1 2">
    <name type="scientific">Delitschia confertaspora ATCC 74209</name>
    <dbReference type="NCBI Taxonomy" id="1513339"/>
    <lineage>
        <taxon>Eukaryota</taxon>
        <taxon>Fungi</taxon>
        <taxon>Dikarya</taxon>
        <taxon>Ascomycota</taxon>
        <taxon>Pezizomycotina</taxon>
        <taxon>Dothideomycetes</taxon>
        <taxon>Pleosporomycetidae</taxon>
        <taxon>Pleosporales</taxon>
        <taxon>Delitschiaceae</taxon>
        <taxon>Delitschia</taxon>
    </lineage>
</organism>
<accession>A0A9P4JU91</accession>
<dbReference type="Proteomes" id="UP000799536">
    <property type="component" value="Unassembled WGS sequence"/>
</dbReference>